<evidence type="ECO:0000256" key="1">
    <source>
        <dbReference type="ARBA" id="ARBA00004141"/>
    </source>
</evidence>
<evidence type="ECO:0000256" key="6">
    <source>
        <dbReference type="ARBA" id="ARBA00023136"/>
    </source>
</evidence>
<keyword evidence="4" id="KW-0029">Amino-acid transport</keyword>
<feature type="transmembrane region" description="Helical" evidence="7">
    <location>
        <begin position="420"/>
        <end position="443"/>
    </location>
</feature>
<dbReference type="AlphaFoldDB" id="A0AAN6VSK2"/>
<keyword evidence="5 7" id="KW-1133">Transmembrane helix</keyword>
<reference evidence="8" key="1">
    <citation type="journal article" date="2023" name="Mol. Phylogenet. Evol.">
        <title>Genome-scale phylogeny and comparative genomics of the fungal order Sordariales.</title>
        <authorList>
            <person name="Hensen N."/>
            <person name="Bonometti L."/>
            <person name="Westerberg I."/>
            <person name="Brannstrom I.O."/>
            <person name="Guillou S."/>
            <person name="Cros-Aarteil S."/>
            <person name="Calhoun S."/>
            <person name="Haridas S."/>
            <person name="Kuo A."/>
            <person name="Mondo S."/>
            <person name="Pangilinan J."/>
            <person name="Riley R."/>
            <person name="LaButti K."/>
            <person name="Andreopoulos B."/>
            <person name="Lipzen A."/>
            <person name="Chen C."/>
            <person name="Yan M."/>
            <person name="Daum C."/>
            <person name="Ng V."/>
            <person name="Clum A."/>
            <person name="Steindorff A."/>
            <person name="Ohm R.A."/>
            <person name="Martin F."/>
            <person name="Silar P."/>
            <person name="Natvig D.O."/>
            <person name="Lalanne C."/>
            <person name="Gautier V."/>
            <person name="Ament-Velasquez S.L."/>
            <person name="Kruys A."/>
            <person name="Hutchinson M.I."/>
            <person name="Powell A.J."/>
            <person name="Barry K."/>
            <person name="Miller A.N."/>
            <person name="Grigoriev I.V."/>
            <person name="Debuchy R."/>
            <person name="Gladieux P."/>
            <person name="Hiltunen Thoren M."/>
            <person name="Johannesson H."/>
        </authorList>
    </citation>
    <scope>NUCLEOTIDE SEQUENCE</scope>
    <source>
        <strain evidence="8">CBS 538.74</strain>
    </source>
</reference>
<evidence type="ECO:0000256" key="7">
    <source>
        <dbReference type="SAM" id="Phobius"/>
    </source>
</evidence>
<feature type="transmembrane region" description="Helical" evidence="7">
    <location>
        <begin position="332"/>
        <end position="356"/>
    </location>
</feature>
<dbReference type="GO" id="GO:0022857">
    <property type="term" value="F:transmembrane transporter activity"/>
    <property type="evidence" value="ECO:0007669"/>
    <property type="project" value="InterPro"/>
</dbReference>
<evidence type="ECO:0000313" key="8">
    <source>
        <dbReference type="EMBL" id="KAK4156625.1"/>
    </source>
</evidence>
<sequence length="529" mass="56871">MATLFAEKKESVAVHVVPLGTASGDVTPTCPSSDNVTTDEADKKLEAMGYKPREFSTWSSFSFAMSIGGIYGSLMSTWIYGLQAGGAAAIMWSWVIGGAGAWALAMSLAELSSAYPSAGAMYSVLKFLAPEDQAPILCWMSGYITLAGVIAGSASTEYAASQMLLAAISIGSDFSYIPSTGHVFAVMALLSVVHAAINSLPTRWLTRLTSGYVVFHMSVLIGACVCLLVQTKEKHSIAYAFTDFQPSSGWTPPGFAFFFGCLTPAWIMTNADSTARIAEEAKDPSRVVPKAIANATTFTYAIGFVFNLVLVICMGNPLELVDSPSGQPVAQLFFNVMGRAPAIFFTLAGFAVMNLVAIPGLQSGSRTIFAFARDDLMPLSRVWRRISPRSHTPVAAVWLYAALVVVVNLLGLVSATAISAVFNVCTVALNVSYLLPIVCKLVYGRFERGPWHLGRWSVAANVVAVGWNVFVSVVFFLPTRMPVTSENMNYAAVVFVFVLLFSTGFWFTHGRHYYTGPAAQPKRVSHNTV</sequence>
<evidence type="ECO:0000256" key="4">
    <source>
        <dbReference type="ARBA" id="ARBA00022970"/>
    </source>
</evidence>
<evidence type="ECO:0000313" key="9">
    <source>
        <dbReference type="Proteomes" id="UP001302745"/>
    </source>
</evidence>
<feature type="transmembrane region" description="Helical" evidence="7">
    <location>
        <begin position="455"/>
        <end position="477"/>
    </location>
</feature>
<dbReference type="NCBIfam" id="TIGR00907">
    <property type="entry name" value="2A0304"/>
    <property type="match status" value="1"/>
</dbReference>
<gene>
    <name evidence="8" type="ORF">C8A00DRAFT_12454</name>
</gene>
<feature type="transmembrane region" description="Helical" evidence="7">
    <location>
        <begin position="209"/>
        <end position="230"/>
    </location>
</feature>
<dbReference type="PANTHER" id="PTHR45649">
    <property type="entry name" value="AMINO-ACID PERMEASE BAT1"/>
    <property type="match status" value="1"/>
</dbReference>
<keyword evidence="6 7" id="KW-0472">Membrane</keyword>
<feature type="transmembrane region" description="Helical" evidence="7">
    <location>
        <begin position="291"/>
        <end position="312"/>
    </location>
</feature>
<dbReference type="GO" id="GO:0016020">
    <property type="term" value="C:membrane"/>
    <property type="evidence" value="ECO:0007669"/>
    <property type="project" value="UniProtKB-SubCell"/>
</dbReference>
<feature type="transmembrane region" description="Helical" evidence="7">
    <location>
        <begin position="489"/>
        <end position="507"/>
    </location>
</feature>
<organism evidence="8 9">
    <name type="scientific">Chaetomidium leptoderma</name>
    <dbReference type="NCBI Taxonomy" id="669021"/>
    <lineage>
        <taxon>Eukaryota</taxon>
        <taxon>Fungi</taxon>
        <taxon>Dikarya</taxon>
        <taxon>Ascomycota</taxon>
        <taxon>Pezizomycotina</taxon>
        <taxon>Sordariomycetes</taxon>
        <taxon>Sordariomycetidae</taxon>
        <taxon>Sordariales</taxon>
        <taxon>Chaetomiaceae</taxon>
        <taxon>Chaetomidium</taxon>
    </lineage>
</organism>
<feature type="transmembrane region" description="Helical" evidence="7">
    <location>
        <begin position="394"/>
        <end position="414"/>
    </location>
</feature>
<keyword evidence="2" id="KW-0813">Transport</keyword>
<feature type="transmembrane region" description="Helical" evidence="7">
    <location>
        <begin position="136"/>
        <end position="156"/>
    </location>
</feature>
<dbReference type="InterPro" id="IPR002293">
    <property type="entry name" value="AA/rel_permease1"/>
</dbReference>
<dbReference type="Proteomes" id="UP001302745">
    <property type="component" value="Unassembled WGS sequence"/>
</dbReference>
<dbReference type="InterPro" id="IPR004756">
    <property type="entry name" value="AA_permease"/>
</dbReference>
<dbReference type="EMBL" id="MU856864">
    <property type="protein sequence ID" value="KAK4156625.1"/>
    <property type="molecule type" value="Genomic_DNA"/>
</dbReference>
<name>A0AAN6VSK2_9PEZI</name>
<feature type="transmembrane region" description="Helical" evidence="7">
    <location>
        <begin position="176"/>
        <end position="197"/>
    </location>
</feature>
<keyword evidence="9" id="KW-1185">Reference proteome</keyword>
<protein>
    <submittedName>
        <fullName evidence="8">Amino acid/polyamine transporter I</fullName>
    </submittedName>
</protein>
<feature type="transmembrane region" description="Helical" evidence="7">
    <location>
        <begin position="92"/>
        <end position="115"/>
    </location>
</feature>
<reference evidence="8" key="2">
    <citation type="submission" date="2023-05" db="EMBL/GenBank/DDBJ databases">
        <authorList>
            <consortium name="Lawrence Berkeley National Laboratory"/>
            <person name="Steindorff A."/>
            <person name="Hensen N."/>
            <person name="Bonometti L."/>
            <person name="Westerberg I."/>
            <person name="Brannstrom I.O."/>
            <person name="Guillou S."/>
            <person name="Cros-Aarteil S."/>
            <person name="Calhoun S."/>
            <person name="Haridas S."/>
            <person name="Kuo A."/>
            <person name="Mondo S."/>
            <person name="Pangilinan J."/>
            <person name="Riley R."/>
            <person name="Labutti K."/>
            <person name="Andreopoulos B."/>
            <person name="Lipzen A."/>
            <person name="Chen C."/>
            <person name="Yanf M."/>
            <person name="Daum C."/>
            <person name="Ng V."/>
            <person name="Clum A."/>
            <person name="Ohm R."/>
            <person name="Martin F."/>
            <person name="Silar P."/>
            <person name="Natvig D."/>
            <person name="Lalanne C."/>
            <person name="Gautier V."/>
            <person name="Ament-Velasquez S.L."/>
            <person name="Kruys A."/>
            <person name="Hutchinson M.I."/>
            <person name="Powell A.J."/>
            <person name="Barry K."/>
            <person name="Miller A.N."/>
            <person name="Grigoriev I.V."/>
            <person name="Debuchy R."/>
            <person name="Gladieux P."/>
            <person name="Thoren M.H."/>
            <person name="Johannesson H."/>
        </authorList>
    </citation>
    <scope>NUCLEOTIDE SEQUENCE</scope>
    <source>
        <strain evidence="8">CBS 538.74</strain>
    </source>
</reference>
<dbReference type="GO" id="GO:0006865">
    <property type="term" value="P:amino acid transport"/>
    <property type="evidence" value="ECO:0007669"/>
    <property type="project" value="UniProtKB-KW"/>
</dbReference>
<proteinExistence type="predicted"/>
<dbReference type="PANTHER" id="PTHR45649:SF9">
    <property type="entry name" value="AMINO-ACID PERMEASE 2"/>
    <property type="match status" value="1"/>
</dbReference>
<dbReference type="PIRSF" id="PIRSF006060">
    <property type="entry name" value="AA_transporter"/>
    <property type="match status" value="1"/>
</dbReference>
<feature type="transmembrane region" description="Helical" evidence="7">
    <location>
        <begin position="250"/>
        <end position="271"/>
    </location>
</feature>
<feature type="transmembrane region" description="Helical" evidence="7">
    <location>
        <begin position="58"/>
        <end position="80"/>
    </location>
</feature>
<dbReference type="Gene3D" id="1.20.1740.10">
    <property type="entry name" value="Amino acid/polyamine transporter I"/>
    <property type="match status" value="1"/>
</dbReference>
<evidence type="ECO:0000256" key="2">
    <source>
        <dbReference type="ARBA" id="ARBA00022448"/>
    </source>
</evidence>
<dbReference type="PROSITE" id="PS00218">
    <property type="entry name" value="AMINO_ACID_PERMEASE_1"/>
    <property type="match status" value="1"/>
</dbReference>
<evidence type="ECO:0000256" key="3">
    <source>
        <dbReference type="ARBA" id="ARBA00022692"/>
    </source>
</evidence>
<comment type="subcellular location">
    <subcellularLocation>
        <location evidence="1">Membrane</location>
        <topology evidence="1">Multi-pass membrane protein</topology>
    </subcellularLocation>
</comment>
<dbReference type="Pfam" id="PF13520">
    <property type="entry name" value="AA_permease_2"/>
    <property type="match status" value="1"/>
</dbReference>
<accession>A0AAN6VSK2</accession>
<dbReference type="InterPro" id="IPR004840">
    <property type="entry name" value="Amino_acid_permease_CS"/>
</dbReference>
<keyword evidence="3 7" id="KW-0812">Transmembrane</keyword>
<comment type="caution">
    <text evidence="8">The sequence shown here is derived from an EMBL/GenBank/DDBJ whole genome shotgun (WGS) entry which is preliminary data.</text>
</comment>
<evidence type="ECO:0000256" key="5">
    <source>
        <dbReference type="ARBA" id="ARBA00022989"/>
    </source>
</evidence>